<evidence type="ECO:0000256" key="1">
    <source>
        <dbReference type="ARBA" id="ARBA00004651"/>
    </source>
</evidence>
<sequence>MLSALGVLFDGLAYGSLLFLISIGLSVTMGLMNFINLAHGAFALAGGYVCVVLMNRFGVPFLATLPIAFIVTAGIGFVLERTLYRRLYRASPLDQVLFSIALVFMAMAGATYVWGPSQQPVELPEMLRGQWRVFDSALEVGRYRLFLIGVVIALTALLAWLIERTRFGAQVRASVDHQQASAGLGINVSLVFSVTFALGSGLAGLGGGLGIDVLGLDPAFPIKYMVYFLLVVAVGGAGSIKGALLAALVLGVFDVAGKYYVPDVGAFVIYGLMVVLLVFFPSGLLGRRA</sequence>
<dbReference type="InterPro" id="IPR001851">
    <property type="entry name" value="ABC_transp_permease"/>
</dbReference>
<dbReference type="GO" id="GO:0005886">
    <property type="term" value="C:plasma membrane"/>
    <property type="evidence" value="ECO:0007669"/>
    <property type="project" value="UniProtKB-SubCell"/>
</dbReference>
<organism evidence="10 11">
    <name type="scientific">Ralstonia mojiangensis</name>
    <dbReference type="NCBI Taxonomy" id="2953895"/>
    <lineage>
        <taxon>Bacteria</taxon>
        <taxon>Pseudomonadati</taxon>
        <taxon>Pseudomonadota</taxon>
        <taxon>Betaproteobacteria</taxon>
        <taxon>Burkholderiales</taxon>
        <taxon>Burkholderiaceae</taxon>
        <taxon>Ralstonia</taxon>
    </lineage>
</organism>
<evidence type="ECO:0000313" key="11">
    <source>
        <dbReference type="Proteomes" id="UP001164374"/>
    </source>
</evidence>
<proteinExistence type="inferred from homology"/>
<comment type="similarity">
    <text evidence="8">Belongs to the binding-protein-dependent transport system permease family. LivHM subfamily.</text>
</comment>
<comment type="subcellular location">
    <subcellularLocation>
        <location evidence="1">Cell membrane</location>
        <topology evidence="1">Multi-pass membrane protein</topology>
    </subcellularLocation>
</comment>
<keyword evidence="5" id="KW-0029">Amino-acid transport</keyword>
<keyword evidence="3" id="KW-1003">Cell membrane</keyword>
<feature type="transmembrane region" description="Helical" evidence="9">
    <location>
        <begin position="65"/>
        <end position="84"/>
    </location>
</feature>
<keyword evidence="7 9" id="KW-0472">Membrane</keyword>
<reference evidence="10" key="2">
    <citation type="submission" date="2023-02" db="EMBL/GenBank/DDBJ databases">
        <authorList>
            <person name="Lu C.-H."/>
        </authorList>
    </citation>
    <scope>NUCLEOTIDE SEQUENCE</scope>
    <source>
        <strain evidence="10">22TCCZM01-4</strain>
    </source>
</reference>
<dbReference type="GO" id="GO:0006865">
    <property type="term" value="P:amino acid transport"/>
    <property type="evidence" value="ECO:0007669"/>
    <property type="project" value="UniProtKB-KW"/>
</dbReference>
<keyword evidence="2" id="KW-0813">Transport</keyword>
<dbReference type="Proteomes" id="UP001164374">
    <property type="component" value="Unassembled WGS sequence"/>
</dbReference>
<dbReference type="Pfam" id="PF02653">
    <property type="entry name" value="BPD_transp_2"/>
    <property type="match status" value="1"/>
</dbReference>
<dbReference type="InterPro" id="IPR052157">
    <property type="entry name" value="BCAA_transport_permease"/>
</dbReference>
<evidence type="ECO:0000256" key="5">
    <source>
        <dbReference type="ARBA" id="ARBA00022970"/>
    </source>
</evidence>
<accession>A0AAE3I254</accession>
<evidence type="ECO:0000256" key="7">
    <source>
        <dbReference type="ARBA" id="ARBA00023136"/>
    </source>
</evidence>
<protein>
    <submittedName>
        <fullName evidence="10">Branched-chain amino acid ABC transporter permease</fullName>
    </submittedName>
</protein>
<dbReference type="RefSeq" id="WP_260798901.1">
    <property type="nucleotide sequence ID" value="NZ_JAOCQJ010000002.1"/>
</dbReference>
<comment type="caution">
    <text evidence="10">The sequence shown here is derived from an EMBL/GenBank/DDBJ whole genome shotgun (WGS) entry which is preliminary data.</text>
</comment>
<feature type="transmembrane region" description="Helical" evidence="9">
    <location>
        <begin position="225"/>
        <end position="253"/>
    </location>
</feature>
<reference evidence="10" key="1">
    <citation type="journal article" date="2023" name="Front. Microbiol.">
        <title>Ralstonia chuxiongensis sp. nov., Ralstonia mojiangensis sp. nov., and Ralstonia soli sp. nov., isolated from tobacco fields, are three novel species in the family Burkholderiaceae.</title>
        <authorList>
            <person name="Lu C.H."/>
            <person name="Zhang Y.Y."/>
            <person name="Jiang N."/>
            <person name="Chen W."/>
            <person name="Shao X."/>
            <person name="Zhao Z.M."/>
            <person name="Lu W.L."/>
            <person name="Hu X."/>
            <person name="Xi Y.X."/>
            <person name="Zou S.Y."/>
            <person name="Wei Q.J."/>
            <person name="Lin Z.L."/>
            <person name="Gong L."/>
            <person name="Gai X.T."/>
            <person name="Zhang L.Q."/>
            <person name="Li J.Y."/>
            <person name="Jin Y."/>
            <person name="Xia Z.Y."/>
        </authorList>
    </citation>
    <scope>NUCLEOTIDE SEQUENCE</scope>
    <source>
        <strain evidence="10">22TCCZM01-4</strain>
    </source>
</reference>
<dbReference type="PANTHER" id="PTHR11795">
    <property type="entry name" value="BRANCHED-CHAIN AMINO ACID TRANSPORT SYSTEM PERMEASE PROTEIN LIVH"/>
    <property type="match status" value="1"/>
</dbReference>
<gene>
    <name evidence="10" type="ORF">N5I87_07970</name>
</gene>
<dbReference type="CDD" id="cd06582">
    <property type="entry name" value="TM_PBP1_LivH_like"/>
    <property type="match status" value="1"/>
</dbReference>
<evidence type="ECO:0000313" key="10">
    <source>
        <dbReference type="EMBL" id="MCT7315940.1"/>
    </source>
</evidence>
<dbReference type="GO" id="GO:0022857">
    <property type="term" value="F:transmembrane transporter activity"/>
    <property type="evidence" value="ECO:0007669"/>
    <property type="project" value="InterPro"/>
</dbReference>
<feature type="transmembrane region" description="Helical" evidence="9">
    <location>
        <begin position="41"/>
        <end position="59"/>
    </location>
</feature>
<evidence type="ECO:0000256" key="6">
    <source>
        <dbReference type="ARBA" id="ARBA00022989"/>
    </source>
</evidence>
<keyword evidence="4 9" id="KW-0812">Transmembrane</keyword>
<feature type="transmembrane region" description="Helical" evidence="9">
    <location>
        <begin position="96"/>
        <end position="115"/>
    </location>
</feature>
<feature type="transmembrane region" description="Helical" evidence="9">
    <location>
        <begin position="183"/>
        <end position="205"/>
    </location>
</feature>
<name>A0AAE3I254_9RALS</name>
<evidence type="ECO:0000256" key="2">
    <source>
        <dbReference type="ARBA" id="ARBA00022448"/>
    </source>
</evidence>
<evidence type="ECO:0000256" key="4">
    <source>
        <dbReference type="ARBA" id="ARBA00022692"/>
    </source>
</evidence>
<dbReference type="PANTHER" id="PTHR11795:SF442">
    <property type="entry name" value="ABC TRANSPORTER ATP-BINDING PROTEIN"/>
    <property type="match status" value="1"/>
</dbReference>
<keyword evidence="6 9" id="KW-1133">Transmembrane helix</keyword>
<evidence type="ECO:0000256" key="3">
    <source>
        <dbReference type="ARBA" id="ARBA00022475"/>
    </source>
</evidence>
<dbReference type="AlphaFoldDB" id="A0AAE3I254"/>
<evidence type="ECO:0000256" key="9">
    <source>
        <dbReference type="SAM" id="Phobius"/>
    </source>
</evidence>
<evidence type="ECO:0000256" key="8">
    <source>
        <dbReference type="ARBA" id="ARBA00037998"/>
    </source>
</evidence>
<dbReference type="EMBL" id="JAOCQJ010000002">
    <property type="protein sequence ID" value="MCT7315940.1"/>
    <property type="molecule type" value="Genomic_DNA"/>
</dbReference>
<feature type="transmembrane region" description="Helical" evidence="9">
    <location>
        <begin position="12"/>
        <end position="34"/>
    </location>
</feature>
<feature type="transmembrane region" description="Helical" evidence="9">
    <location>
        <begin position="260"/>
        <end position="280"/>
    </location>
</feature>
<feature type="transmembrane region" description="Helical" evidence="9">
    <location>
        <begin position="143"/>
        <end position="162"/>
    </location>
</feature>